<accession>A0A8J6P4X8</accession>
<feature type="domain" description="Response regulatory" evidence="3">
    <location>
        <begin position="4"/>
        <end position="118"/>
    </location>
</feature>
<dbReference type="SUPFAM" id="SSF52172">
    <property type="entry name" value="CheY-like"/>
    <property type="match status" value="1"/>
</dbReference>
<dbReference type="PANTHER" id="PTHR44591:SF3">
    <property type="entry name" value="RESPONSE REGULATORY DOMAIN-CONTAINING PROTEIN"/>
    <property type="match status" value="1"/>
</dbReference>
<dbReference type="InterPro" id="IPR011006">
    <property type="entry name" value="CheY-like_superfamily"/>
</dbReference>
<gene>
    <name evidence="4" type="ORF">H9Y05_04810</name>
</gene>
<keyword evidence="1 2" id="KW-0597">Phosphoprotein</keyword>
<dbReference type="EMBL" id="JACVEL010000002">
    <property type="protein sequence ID" value="MBC9811792.1"/>
    <property type="molecule type" value="Genomic_DNA"/>
</dbReference>
<dbReference type="PANTHER" id="PTHR44591">
    <property type="entry name" value="STRESS RESPONSE REGULATOR PROTEIN 1"/>
    <property type="match status" value="1"/>
</dbReference>
<dbReference type="Gene3D" id="3.40.50.2300">
    <property type="match status" value="1"/>
</dbReference>
<evidence type="ECO:0000313" key="4">
    <source>
        <dbReference type="EMBL" id="MBC9811792.1"/>
    </source>
</evidence>
<evidence type="ECO:0000256" key="1">
    <source>
        <dbReference type="ARBA" id="ARBA00022553"/>
    </source>
</evidence>
<proteinExistence type="predicted"/>
<dbReference type="SMART" id="SM00448">
    <property type="entry name" value="REC"/>
    <property type="match status" value="1"/>
</dbReference>
<keyword evidence="5" id="KW-1185">Reference proteome</keyword>
<dbReference type="PROSITE" id="PS50110">
    <property type="entry name" value="RESPONSE_REGULATORY"/>
    <property type="match status" value="1"/>
</dbReference>
<dbReference type="InterPro" id="IPR017850">
    <property type="entry name" value="Alkaline_phosphatase_core_sf"/>
</dbReference>
<sequence>MQVKILWADDEIELLKPHILFLESKGYSVTAVNSGVDAVERNAEEQFDVIFLDENMPGISGLEALSQIKEQKAHVPVVMITKSEEEYIMEEAIGSKIADYLIKPVNPNQILLSLKKILDQSKLVSQKTTSNYQQEFRQLGMQLGGRLDAEEWAEIYRKILYWELELQSADDSGMSEILNMQKKEANTLFAKFIEKNYIDWLHGDDDAPQMIHTLFKDRIGPIADKQKTYVVVIDNLRYDQWKVLQPIISKYFTVDSDEIIYSILPTATHYARNALFAGLMPSEIAKRFPNLWASEDDEGGKNLHEDAFLEANLKRLGKTYKWSYNKITNLTAGRKLVDNFNQLKDNQLNVIVYNFVDMLSHARTEMEVIKELADDEAAYRSLTQSWFEHSPLQEMIKRIADQKAKLIITTDHGTVKVTNPVKIIGERATNTNLRYKTGRNLSYNEKEVFRISNPDEAYLPKTSVSAEFVFTRESDFFIYPNNYNKFVNFYANTFQHGGVSLEELLIPFVVLTAK</sequence>
<organism evidence="4 5">
    <name type="scientific">Taishania pollutisoli</name>
    <dbReference type="NCBI Taxonomy" id="2766479"/>
    <lineage>
        <taxon>Bacteria</taxon>
        <taxon>Pseudomonadati</taxon>
        <taxon>Bacteroidota</taxon>
        <taxon>Flavobacteriia</taxon>
        <taxon>Flavobacteriales</taxon>
        <taxon>Crocinitomicaceae</taxon>
        <taxon>Taishania</taxon>
    </lineage>
</organism>
<dbReference type="RefSeq" id="WP_216713642.1">
    <property type="nucleotide sequence ID" value="NZ_JACVEL010000002.1"/>
</dbReference>
<dbReference type="InterPro" id="IPR001789">
    <property type="entry name" value="Sig_transdc_resp-reg_receiver"/>
</dbReference>
<evidence type="ECO:0000256" key="2">
    <source>
        <dbReference type="PROSITE-ProRule" id="PRU00169"/>
    </source>
</evidence>
<comment type="caution">
    <text evidence="4">The sequence shown here is derived from an EMBL/GenBank/DDBJ whole genome shotgun (WGS) entry which is preliminary data.</text>
</comment>
<evidence type="ECO:0000259" key="3">
    <source>
        <dbReference type="PROSITE" id="PS50110"/>
    </source>
</evidence>
<feature type="modified residue" description="4-aspartylphosphate" evidence="2">
    <location>
        <position position="53"/>
    </location>
</feature>
<reference evidence="4" key="1">
    <citation type="submission" date="2020-09" db="EMBL/GenBank/DDBJ databases">
        <title>Taishania pollutisoli gen. nov., sp. nov., Isolated from Tetrabromobisphenol A-Contaminated Soil.</title>
        <authorList>
            <person name="Chen Q."/>
        </authorList>
    </citation>
    <scope>NUCLEOTIDE SEQUENCE</scope>
    <source>
        <strain evidence="4">CZZ-1</strain>
    </source>
</reference>
<dbReference type="InterPro" id="IPR050595">
    <property type="entry name" value="Bact_response_regulator"/>
</dbReference>
<dbReference type="GO" id="GO:0000160">
    <property type="term" value="P:phosphorelay signal transduction system"/>
    <property type="evidence" value="ECO:0007669"/>
    <property type="project" value="InterPro"/>
</dbReference>
<dbReference type="SUPFAM" id="SSF53649">
    <property type="entry name" value="Alkaline phosphatase-like"/>
    <property type="match status" value="1"/>
</dbReference>
<dbReference type="Pfam" id="PF00072">
    <property type="entry name" value="Response_reg"/>
    <property type="match status" value="1"/>
</dbReference>
<dbReference type="Proteomes" id="UP000652681">
    <property type="component" value="Unassembled WGS sequence"/>
</dbReference>
<dbReference type="CDD" id="cd00156">
    <property type="entry name" value="REC"/>
    <property type="match status" value="1"/>
</dbReference>
<protein>
    <submittedName>
        <fullName evidence="4">Bifunctional response regulator/alkaline phosphatase family protein</fullName>
    </submittedName>
</protein>
<name>A0A8J6P4X8_9FLAO</name>
<dbReference type="AlphaFoldDB" id="A0A8J6P4X8"/>
<dbReference type="Pfam" id="PF08665">
    <property type="entry name" value="PglZ"/>
    <property type="match status" value="1"/>
</dbReference>
<evidence type="ECO:0000313" key="5">
    <source>
        <dbReference type="Proteomes" id="UP000652681"/>
    </source>
</evidence>